<reference evidence="1 2" key="1">
    <citation type="journal article" date="2018" name="Front. Plant Sci.">
        <title>Red Clover (Trifolium pratense) and Zigzag Clover (T. medium) - A Picture of Genomic Similarities and Differences.</title>
        <authorList>
            <person name="Dluhosova J."/>
            <person name="Istvanek J."/>
            <person name="Nedelnik J."/>
            <person name="Repkova J."/>
        </authorList>
    </citation>
    <scope>NUCLEOTIDE SEQUENCE [LARGE SCALE GENOMIC DNA]</scope>
    <source>
        <strain evidence="2">cv. 10/8</strain>
        <tissue evidence="1">Leaf</tissue>
    </source>
</reference>
<organism evidence="1 2">
    <name type="scientific">Trifolium medium</name>
    <dbReference type="NCBI Taxonomy" id="97028"/>
    <lineage>
        <taxon>Eukaryota</taxon>
        <taxon>Viridiplantae</taxon>
        <taxon>Streptophyta</taxon>
        <taxon>Embryophyta</taxon>
        <taxon>Tracheophyta</taxon>
        <taxon>Spermatophyta</taxon>
        <taxon>Magnoliopsida</taxon>
        <taxon>eudicotyledons</taxon>
        <taxon>Gunneridae</taxon>
        <taxon>Pentapetalae</taxon>
        <taxon>rosids</taxon>
        <taxon>fabids</taxon>
        <taxon>Fabales</taxon>
        <taxon>Fabaceae</taxon>
        <taxon>Papilionoideae</taxon>
        <taxon>50 kb inversion clade</taxon>
        <taxon>NPAAA clade</taxon>
        <taxon>Hologalegina</taxon>
        <taxon>IRL clade</taxon>
        <taxon>Trifolieae</taxon>
        <taxon>Trifolium</taxon>
    </lineage>
</organism>
<keyword evidence="2" id="KW-1185">Reference proteome</keyword>
<feature type="non-terminal residue" evidence="1">
    <location>
        <position position="48"/>
    </location>
</feature>
<sequence>MRPVNAKQQPHRPPMLQVLIEEQLRNEVVDTFQICQQVSTDIHRLIEM</sequence>
<accession>A0A392Q4P2</accession>
<dbReference type="EMBL" id="LXQA010112158">
    <property type="protein sequence ID" value="MCI18867.1"/>
    <property type="molecule type" value="Genomic_DNA"/>
</dbReference>
<comment type="caution">
    <text evidence="1">The sequence shown here is derived from an EMBL/GenBank/DDBJ whole genome shotgun (WGS) entry which is preliminary data.</text>
</comment>
<evidence type="ECO:0000313" key="2">
    <source>
        <dbReference type="Proteomes" id="UP000265520"/>
    </source>
</evidence>
<dbReference type="Proteomes" id="UP000265520">
    <property type="component" value="Unassembled WGS sequence"/>
</dbReference>
<dbReference type="AlphaFoldDB" id="A0A392Q4P2"/>
<evidence type="ECO:0000313" key="1">
    <source>
        <dbReference type="EMBL" id="MCI18867.1"/>
    </source>
</evidence>
<proteinExistence type="predicted"/>
<protein>
    <submittedName>
        <fullName evidence="1">Uncharacterized protein</fullName>
    </submittedName>
</protein>
<name>A0A392Q4P2_9FABA</name>